<dbReference type="CDD" id="cd00130">
    <property type="entry name" value="PAS"/>
    <property type="match status" value="1"/>
</dbReference>
<keyword evidence="3" id="KW-0597">Phosphoprotein</keyword>
<dbReference type="InterPro" id="IPR001610">
    <property type="entry name" value="PAC"/>
</dbReference>
<dbReference type="Pfam" id="PF13426">
    <property type="entry name" value="PAS_9"/>
    <property type="match status" value="1"/>
</dbReference>
<dbReference type="InterPro" id="IPR036097">
    <property type="entry name" value="HisK_dim/P_sf"/>
</dbReference>
<keyword evidence="12" id="KW-1185">Reference proteome</keyword>
<comment type="catalytic activity">
    <reaction evidence="1">
        <text>ATP + protein L-histidine = ADP + protein N-phospho-L-histidine.</text>
        <dbReference type="EC" id="2.7.13.3"/>
    </reaction>
</comment>
<dbReference type="InterPro" id="IPR000014">
    <property type="entry name" value="PAS"/>
</dbReference>
<keyword evidence="6" id="KW-0902">Two-component regulatory system</keyword>
<evidence type="ECO:0000256" key="6">
    <source>
        <dbReference type="ARBA" id="ARBA00023012"/>
    </source>
</evidence>
<dbReference type="InterPro" id="IPR005467">
    <property type="entry name" value="His_kinase_dom"/>
</dbReference>
<feature type="domain" description="Histidine kinase" evidence="8">
    <location>
        <begin position="263"/>
        <end position="478"/>
    </location>
</feature>
<dbReference type="RefSeq" id="WP_014966310.1">
    <property type="nucleotide sequence ID" value="NC_018664.1"/>
</dbReference>
<feature type="domain" description="PAC" evidence="10">
    <location>
        <begin position="122"/>
        <end position="174"/>
    </location>
</feature>
<evidence type="ECO:0000256" key="2">
    <source>
        <dbReference type="ARBA" id="ARBA00012438"/>
    </source>
</evidence>
<gene>
    <name evidence="11" type="ordered locus">Curi_c00920</name>
</gene>
<organism evidence="11 12">
    <name type="scientific">Gottschalkia acidurici (strain ATCC 7906 / DSM 604 / BCRC 14475 / CIP 104303 / KCTC 5404 / NCIMB 10678 / 9a)</name>
    <name type="common">Clostridium acidurici</name>
    <dbReference type="NCBI Taxonomy" id="1128398"/>
    <lineage>
        <taxon>Bacteria</taxon>
        <taxon>Bacillati</taxon>
        <taxon>Bacillota</taxon>
        <taxon>Tissierellia</taxon>
        <taxon>Tissierellales</taxon>
        <taxon>Gottschalkiaceae</taxon>
        <taxon>Gottschalkia</taxon>
    </lineage>
</organism>
<dbReference type="InterPro" id="IPR003594">
    <property type="entry name" value="HATPase_dom"/>
</dbReference>
<dbReference type="PANTHER" id="PTHR43304:SF1">
    <property type="entry name" value="PAC DOMAIN-CONTAINING PROTEIN"/>
    <property type="match status" value="1"/>
</dbReference>
<dbReference type="EC" id="2.7.13.3" evidence="2"/>
<dbReference type="Proteomes" id="UP000006094">
    <property type="component" value="Chromosome"/>
</dbReference>
<feature type="domain" description="PAS" evidence="9">
    <location>
        <begin position="48"/>
        <end position="118"/>
    </location>
</feature>
<dbReference type="STRING" id="1128398.Curi_c00920"/>
<dbReference type="EMBL" id="CP003326">
    <property type="protein sequence ID" value="AFS77173.1"/>
    <property type="molecule type" value="Genomic_DNA"/>
</dbReference>
<evidence type="ECO:0000256" key="5">
    <source>
        <dbReference type="ARBA" id="ARBA00022777"/>
    </source>
</evidence>
<dbReference type="PATRIC" id="fig|1128398.3.peg.92"/>
<evidence type="ECO:0000256" key="3">
    <source>
        <dbReference type="ARBA" id="ARBA00022553"/>
    </source>
</evidence>
<evidence type="ECO:0000256" key="7">
    <source>
        <dbReference type="SAM" id="Coils"/>
    </source>
</evidence>
<evidence type="ECO:0000259" key="10">
    <source>
        <dbReference type="PROSITE" id="PS50113"/>
    </source>
</evidence>
<dbReference type="InterPro" id="IPR003661">
    <property type="entry name" value="HisK_dim/P_dom"/>
</dbReference>
<dbReference type="OrthoDB" id="9773956at2"/>
<dbReference type="InterPro" id="IPR000700">
    <property type="entry name" value="PAS-assoc_C"/>
</dbReference>
<dbReference type="InterPro" id="IPR035965">
    <property type="entry name" value="PAS-like_dom_sf"/>
</dbReference>
<keyword evidence="5 11" id="KW-0418">Kinase</keyword>
<dbReference type="InterPro" id="IPR036890">
    <property type="entry name" value="HATPase_C_sf"/>
</dbReference>
<dbReference type="eggNOG" id="COG4191">
    <property type="taxonomic scope" value="Bacteria"/>
</dbReference>
<dbReference type="CDD" id="cd00082">
    <property type="entry name" value="HisKA"/>
    <property type="match status" value="1"/>
</dbReference>
<name>K0ATI9_GOTA9</name>
<dbReference type="SUPFAM" id="SSF55785">
    <property type="entry name" value="PYP-like sensor domain (PAS domain)"/>
    <property type="match status" value="1"/>
</dbReference>
<dbReference type="PROSITE" id="PS50109">
    <property type="entry name" value="HIS_KIN"/>
    <property type="match status" value="1"/>
</dbReference>
<keyword evidence="4" id="KW-0808">Transferase</keyword>
<dbReference type="NCBIfam" id="TIGR00229">
    <property type="entry name" value="sensory_box"/>
    <property type="match status" value="1"/>
</dbReference>
<dbReference type="PANTHER" id="PTHR43304">
    <property type="entry name" value="PHYTOCHROME-LIKE PROTEIN CPH1"/>
    <property type="match status" value="1"/>
</dbReference>
<dbReference type="PRINTS" id="PR00344">
    <property type="entry name" value="BCTRLSENSOR"/>
</dbReference>
<reference evidence="11 12" key="1">
    <citation type="journal article" date="2012" name="PLoS ONE">
        <title>The purine-utilizing bacterium Clostridium acidurici 9a: a genome-guided metabolic reconsideration.</title>
        <authorList>
            <person name="Hartwich K."/>
            <person name="Poehlein A."/>
            <person name="Daniel R."/>
        </authorList>
    </citation>
    <scope>NUCLEOTIDE SEQUENCE [LARGE SCALE GENOMIC DNA]</scope>
    <source>
        <strain evidence="12">ATCC 7906 / DSM 604 / BCRC 14475 / CIP 104303 / KCTC 5404 / NCIMB 10678 / 9a</strain>
    </source>
</reference>
<dbReference type="InterPro" id="IPR004358">
    <property type="entry name" value="Sig_transdc_His_kin-like_C"/>
</dbReference>
<evidence type="ECO:0000256" key="1">
    <source>
        <dbReference type="ARBA" id="ARBA00000085"/>
    </source>
</evidence>
<dbReference type="SMART" id="SM00091">
    <property type="entry name" value="PAS"/>
    <property type="match status" value="1"/>
</dbReference>
<dbReference type="InterPro" id="IPR052162">
    <property type="entry name" value="Sensor_kinase/Photoreceptor"/>
</dbReference>
<accession>K0ATI9</accession>
<dbReference type="SMART" id="SM00387">
    <property type="entry name" value="HATPase_c"/>
    <property type="match status" value="1"/>
</dbReference>
<keyword evidence="7" id="KW-0175">Coiled coil</keyword>
<dbReference type="SUPFAM" id="SSF55874">
    <property type="entry name" value="ATPase domain of HSP90 chaperone/DNA topoisomerase II/histidine kinase"/>
    <property type="match status" value="1"/>
</dbReference>
<dbReference type="Gene3D" id="3.30.565.10">
    <property type="entry name" value="Histidine kinase-like ATPase, C-terminal domain"/>
    <property type="match status" value="1"/>
</dbReference>
<evidence type="ECO:0000259" key="9">
    <source>
        <dbReference type="PROSITE" id="PS50112"/>
    </source>
</evidence>
<sequence>MNTITALTLVVSFTIICVILLAHLTEKNRILKEKIEERERAEKKVKSSTQRYQAIFENSVLGITITDKDGTILQVNDKWLNMMGYKREEVLNKNIINFIAEDNKHADTELINKLMKDMVESYDLERKYVRSDGRVFWGHLFMTTIDDKDNDEKVKLGMVQDITNRKLDEEVLKRSEQRFRSIITQVASGISNTENSDKSSLYEDDLKDIENIVDRKNKLSLKLEEINIELERMFKKELDENKKKEALIIHQARLAAMGEMVGNIAHQWRQPLNNLGLIISNIQDAYEYNELNKHYLSTSVERCRNLISKMSDTIDDFRDFLNPNNKKEKFSIRESILTVIYLLEENLKFNNVKVELSGLESVSGYGYSNQYLQAVFNIINNSIDALVSSNKKDKYILINISENSEMVIVDFKDNGIGLSKDIEEKIFDIYFTTKDSSKGTGLGLYITKTIIENNMRGKVEIIDVNEGADIRVAIPKIKEENIKDE</sequence>
<dbReference type="PROSITE" id="PS50113">
    <property type="entry name" value="PAC"/>
    <property type="match status" value="1"/>
</dbReference>
<dbReference type="SMART" id="SM00086">
    <property type="entry name" value="PAC"/>
    <property type="match status" value="1"/>
</dbReference>
<feature type="coiled-coil region" evidence="7">
    <location>
        <begin position="21"/>
        <end position="51"/>
    </location>
</feature>
<dbReference type="HOGENOM" id="CLU_000445_133_3_9"/>
<evidence type="ECO:0000259" key="8">
    <source>
        <dbReference type="PROSITE" id="PS50109"/>
    </source>
</evidence>
<proteinExistence type="predicted"/>
<feature type="coiled-coil region" evidence="7">
    <location>
        <begin position="209"/>
        <end position="236"/>
    </location>
</feature>
<dbReference type="SUPFAM" id="SSF47384">
    <property type="entry name" value="Homodimeric domain of signal transducing histidine kinase"/>
    <property type="match status" value="1"/>
</dbReference>
<dbReference type="GO" id="GO:0000155">
    <property type="term" value="F:phosphorelay sensor kinase activity"/>
    <property type="evidence" value="ECO:0007669"/>
    <property type="project" value="InterPro"/>
</dbReference>
<dbReference type="AlphaFoldDB" id="K0ATI9"/>
<dbReference type="Pfam" id="PF02518">
    <property type="entry name" value="HATPase_c"/>
    <property type="match status" value="1"/>
</dbReference>
<dbReference type="Gene3D" id="3.30.450.20">
    <property type="entry name" value="PAS domain"/>
    <property type="match status" value="1"/>
</dbReference>
<evidence type="ECO:0000313" key="12">
    <source>
        <dbReference type="Proteomes" id="UP000006094"/>
    </source>
</evidence>
<evidence type="ECO:0000313" key="11">
    <source>
        <dbReference type="EMBL" id="AFS77173.1"/>
    </source>
</evidence>
<dbReference type="Gene3D" id="1.10.287.130">
    <property type="match status" value="1"/>
</dbReference>
<protein>
    <recommendedName>
        <fullName evidence="2">histidine kinase</fullName>
        <ecNumber evidence="2">2.7.13.3</ecNumber>
    </recommendedName>
</protein>
<dbReference type="PROSITE" id="PS50112">
    <property type="entry name" value="PAS"/>
    <property type="match status" value="1"/>
</dbReference>
<evidence type="ECO:0000256" key="4">
    <source>
        <dbReference type="ARBA" id="ARBA00022679"/>
    </source>
</evidence>
<dbReference type="KEGG" id="cad:Curi_c00920"/>